<protein>
    <submittedName>
        <fullName evidence="1">Uncharacterized protein</fullName>
    </submittedName>
</protein>
<reference evidence="1" key="1">
    <citation type="submission" date="2023-04" db="EMBL/GenBank/DDBJ databases">
        <title>A chromosome-level genome assembly of the parasitoid wasp Eretmocerus hayati.</title>
        <authorList>
            <person name="Zhong Y."/>
            <person name="Liu S."/>
            <person name="Liu Y."/>
        </authorList>
    </citation>
    <scope>NUCLEOTIDE SEQUENCE</scope>
    <source>
        <strain evidence="1">ZJU_SS_LIU_2023</strain>
    </source>
</reference>
<sequence>MLDALQKRGRNKRLVCDRQVLGVYLVWRGAAPGLRVYVDFTFTLLNREHFSTNEGFSGKRVKFTYEAPAQGNRNYISVAELYSRNFADSNGEFQLELTMANVRTVFTSEVRLSSSMFVPGASKPSKLETSYFTFGGFDWNLVVYPHGNKEAATSDTSPGSRSGSDSSGTSGRLSVHLIRLTGFDHRCRVRYVVSLGEGDRRIESGPLEDISDDEGRGLGWQPRVRWSDVAHKNVLRLSLEMLEARTVSEVAVQALGPGSLPATPCYDRDKQAWALRADLHSDLLRLHLVYKDIHNVPRNHLKFVSWTAYLIRGEEPNAEIMSLPGAPFSRYYAQEPADEGIIMETSIGVGDVKDESCPFVTDKGQIRVRLEWNESHMLFQATYHKYDDVCRIHNQQMRREIAALQSENYSLERQLFNYQRDLAIAQARQQEPEAGSTHHSSNRNSSHHLERSASTDTEYA</sequence>
<comment type="caution">
    <text evidence="1">The sequence shown here is derived from an EMBL/GenBank/DDBJ whole genome shotgun (WGS) entry which is preliminary data.</text>
</comment>
<dbReference type="Proteomes" id="UP001239111">
    <property type="component" value="Chromosome 3"/>
</dbReference>
<keyword evidence="2" id="KW-1185">Reference proteome</keyword>
<gene>
    <name evidence="1" type="ORF">QAD02_001633</name>
</gene>
<evidence type="ECO:0000313" key="1">
    <source>
        <dbReference type="EMBL" id="KAJ8670374.1"/>
    </source>
</evidence>
<proteinExistence type="predicted"/>
<accession>A0ACC2NGJ4</accession>
<organism evidence="1 2">
    <name type="scientific">Eretmocerus hayati</name>
    <dbReference type="NCBI Taxonomy" id="131215"/>
    <lineage>
        <taxon>Eukaryota</taxon>
        <taxon>Metazoa</taxon>
        <taxon>Ecdysozoa</taxon>
        <taxon>Arthropoda</taxon>
        <taxon>Hexapoda</taxon>
        <taxon>Insecta</taxon>
        <taxon>Pterygota</taxon>
        <taxon>Neoptera</taxon>
        <taxon>Endopterygota</taxon>
        <taxon>Hymenoptera</taxon>
        <taxon>Apocrita</taxon>
        <taxon>Proctotrupomorpha</taxon>
        <taxon>Chalcidoidea</taxon>
        <taxon>Aphelinidae</taxon>
        <taxon>Aphelininae</taxon>
        <taxon>Eretmocerus</taxon>
    </lineage>
</organism>
<evidence type="ECO:0000313" key="2">
    <source>
        <dbReference type="Proteomes" id="UP001239111"/>
    </source>
</evidence>
<name>A0ACC2NGJ4_9HYME</name>
<dbReference type="EMBL" id="CM056743">
    <property type="protein sequence ID" value="KAJ8670374.1"/>
    <property type="molecule type" value="Genomic_DNA"/>
</dbReference>